<proteinExistence type="predicted"/>
<feature type="chain" id="PRO_5023045549" description="Secreted protein" evidence="1">
    <location>
        <begin position="28"/>
        <end position="75"/>
    </location>
</feature>
<keyword evidence="3" id="KW-1185">Reference proteome</keyword>
<comment type="caution">
    <text evidence="2">The sequence shown here is derived from an EMBL/GenBank/DDBJ whole genome shotgun (WGS) entry which is preliminary data.</text>
</comment>
<keyword evidence="1" id="KW-0732">Signal</keyword>
<evidence type="ECO:0008006" key="4">
    <source>
        <dbReference type="Google" id="ProtNLM"/>
    </source>
</evidence>
<feature type="signal peptide" evidence="1">
    <location>
        <begin position="1"/>
        <end position="27"/>
    </location>
</feature>
<name>A0A5B7DTW0_PORTR</name>
<dbReference type="EMBL" id="VSRR010001415">
    <property type="protein sequence ID" value="MPC25092.1"/>
    <property type="molecule type" value="Genomic_DNA"/>
</dbReference>
<dbReference type="AlphaFoldDB" id="A0A5B7DTW0"/>
<organism evidence="2 3">
    <name type="scientific">Portunus trituberculatus</name>
    <name type="common">Swimming crab</name>
    <name type="synonym">Neptunus trituberculatus</name>
    <dbReference type="NCBI Taxonomy" id="210409"/>
    <lineage>
        <taxon>Eukaryota</taxon>
        <taxon>Metazoa</taxon>
        <taxon>Ecdysozoa</taxon>
        <taxon>Arthropoda</taxon>
        <taxon>Crustacea</taxon>
        <taxon>Multicrustacea</taxon>
        <taxon>Malacostraca</taxon>
        <taxon>Eumalacostraca</taxon>
        <taxon>Eucarida</taxon>
        <taxon>Decapoda</taxon>
        <taxon>Pleocyemata</taxon>
        <taxon>Brachyura</taxon>
        <taxon>Eubrachyura</taxon>
        <taxon>Portunoidea</taxon>
        <taxon>Portunidae</taxon>
        <taxon>Portuninae</taxon>
        <taxon>Portunus</taxon>
    </lineage>
</organism>
<accession>A0A5B7DTW0</accession>
<evidence type="ECO:0000313" key="3">
    <source>
        <dbReference type="Proteomes" id="UP000324222"/>
    </source>
</evidence>
<gene>
    <name evidence="2" type="ORF">E2C01_018192</name>
</gene>
<protein>
    <recommendedName>
        <fullName evidence="4">Secreted protein</fullName>
    </recommendedName>
</protein>
<dbReference type="Proteomes" id="UP000324222">
    <property type="component" value="Unassembled WGS sequence"/>
</dbReference>
<evidence type="ECO:0000313" key="2">
    <source>
        <dbReference type="EMBL" id="MPC25092.1"/>
    </source>
</evidence>
<reference evidence="2 3" key="1">
    <citation type="submission" date="2019-05" db="EMBL/GenBank/DDBJ databases">
        <title>Another draft genome of Portunus trituberculatus and its Hox gene families provides insights of decapod evolution.</title>
        <authorList>
            <person name="Jeong J.-H."/>
            <person name="Song I."/>
            <person name="Kim S."/>
            <person name="Choi T."/>
            <person name="Kim D."/>
            <person name="Ryu S."/>
            <person name="Kim W."/>
        </authorList>
    </citation>
    <scope>NUCLEOTIDE SEQUENCE [LARGE SCALE GENOMIC DNA]</scope>
    <source>
        <tissue evidence="2">Muscle</tissue>
    </source>
</reference>
<sequence>MNGTVSSSHSWLSCGLVVLLWWWPRRAVAPSTALPPCAGLTLELLLWRSMTMWWTTLHRRVHWTHTTITTFTSLS</sequence>
<evidence type="ECO:0000256" key="1">
    <source>
        <dbReference type="SAM" id="SignalP"/>
    </source>
</evidence>